<dbReference type="SUPFAM" id="SSF48008">
    <property type="entry name" value="GntR ligand-binding domain-like"/>
    <property type="match status" value="1"/>
</dbReference>
<evidence type="ECO:0000256" key="1">
    <source>
        <dbReference type="ARBA" id="ARBA00023015"/>
    </source>
</evidence>
<evidence type="ECO:0000256" key="2">
    <source>
        <dbReference type="ARBA" id="ARBA00023125"/>
    </source>
</evidence>
<dbReference type="CDD" id="cd07377">
    <property type="entry name" value="WHTH_GntR"/>
    <property type="match status" value="1"/>
</dbReference>
<evidence type="ECO:0000256" key="4">
    <source>
        <dbReference type="SAM" id="MobiDB-lite"/>
    </source>
</evidence>
<dbReference type="EMBL" id="QQBH01000010">
    <property type="protein sequence ID" value="RDD87873.1"/>
    <property type="molecule type" value="Genomic_DNA"/>
</dbReference>
<feature type="compositionally biased region" description="Low complexity" evidence="4">
    <location>
        <begin position="292"/>
        <end position="301"/>
    </location>
</feature>
<sequence>MTPYARRGVHGQTVEALARRILGGRIPEGATLDLVALQSELDVSLTALRESLKVLAAKGMVDARQKRGTFVRSRADWNLLDADVLRWRFEGAGTTTDADRALLGDLAEVRALVEPAAVRLAAARRTDDDLAALDAALAAMGEPDPDPAHAVAADLAFHRALLAATHNELLARMELVIEPGLAHRDRIVHSSPHGGDPVPAHRAVLDAVRDGDPCAAETAMRALLDQAGRDQERAGLPDGGEAGTPATPVEASPGTPARTPRTASTKASPKTPAQAPRAAPAQAPPTTPTHAPPTAKGGPTQ</sequence>
<dbReference type="OrthoDB" id="4164516at2"/>
<reference evidence="6 7" key="1">
    <citation type="submission" date="2018-07" db="EMBL/GenBank/DDBJ databases">
        <title>Genome guided investigation of antibiotics producing actinomycetales strain isolated from a Macau mangrove ecosystem.</title>
        <authorList>
            <person name="Hu D."/>
        </authorList>
    </citation>
    <scope>NUCLEOTIDE SEQUENCE [LARGE SCALE GENOMIC DNA]</scope>
    <source>
        <strain evidence="6 7">2297</strain>
    </source>
</reference>
<dbReference type="Pfam" id="PF00392">
    <property type="entry name" value="GntR"/>
    <property type="match status" value="1"/>
</dbReference>
<dbReference type="PANTHER" id="PTHR43537:SF44">
    <property type="entry name" value="GNTR FAMILY REGULATORY PROTEIN"/>
    <property type="match status" value="1"/>
</dbReference>
<evidence type="ECO:0000259" key="5">
    <source>
        <dbReference type="PROSITE" id="PS50949"/>
    </source>
</evidence>
<name>A0A369V5U1_9ACTN</name>
<evidence type="ECO:0000313" key="6">
    <source>
        <dbReference type="EMBL" id="RDD87873.1"/>
    </source>
</evidence>
<proteinExistence type="predicted"/>
<dbReference type="AlphaFoldDB" id="A0A369V5U1"/>
<evidence type="ECO:0000313" key="7">
    <source>
        <dbReference type="Proteomes" id="UP000253742"/>
    </source>
</evidence>
<dbReference type="GO" id="GO:0003677">
    <property type="term" value="F:DNA binding"/>
    <property type="evidence" value="ECO:0007669"/>
    <property type="project" value="UniProtKB-KW"/>
</dbReference>
<dbReference type="SMART" id="SM00345">
    <property type="entry name" value="HTH_GNTR"/>
    <property type="match status" value="1"/>
</dbReference>
<dbReference type="InterPro" id="IPR011711">
    <property type="entry name" value="GntR_C"/>
</dbReference>
<keyword evidence="2" id="KW-0238">DNA-binding</keyword>
<organism evidence="6 7">
    <name type="scientific">Streptomyces parvulus</name>
    <dbReference type="NCBI Taxonomy" id="146923"/>
    <lineage>
        <taxon>Bacteria</taxon>
        <taxon>Bacillati</taxon>
        <taxon>Actinomycetota</taxon>
        <taxon>Actinomycetes</taxon>
        <taxon>Kitasatosporales</taxon>
        <taxon>Streptomycetaceae</taxon>
        <taxon>Streptomyces</taxon>
    </lineage>
</organism>
<dbReference type="SUPFAM" id="SSF46785">
    <property type="entry name" value="Winged helix' DNA-binding domain"/>
    <property type="match status" value="1"/>
</dbReference>
<dbReference type="GO" id="GO:0003700">
    <property type="term" value="F:DNA-binding transcription factor activity"/>
    <property type="evidence" value="ECO:0007669"/>
    <property type="project" value="InterPro"/>
</dbReference>
<dbReference type="Gene3D" id="1.10.10.10">
    <property type="entry name" value="Winged helix-like DNA-binding domain superfamily/Winged helix DNA-binding domain"/>
    <property type="match status" value="1"/>
</dbReference>
<dbReference type="InterPro" id="IPR000524">
    <property type="entry name" value="Tscrpt_reg_HTH_GntR"/>
</dbReference>
<dbReference type="Gene3D" id="1.20.120.530">
    <property type="entry name" value="GntR ligand-binding domain-like"/>
    <property type="match status" value="1"/>
</dbReference>
<dbReference type="Pfam" id="PF07729">
    <property type="entry name" value="FCD"/>
    <property type="match status" value="1"/>
</dbReference>
<dbReference type="SMART" id="SM00895">
    <property type="entry name" value="FCD"/>
    <property type="match status" value="1"/>
</dbReference>
<feature type="region of interest" description="Disordered" evidence="4">
    <location>
        <begin position="231"/>
        <end position="301"/>
    </location>
</feature>
<dbReference type="PROSITE" id="PS50949">
    <property type="entry name" value="HTH_GNTR"/>
    <property type="match status" value="1"/>
</dbReference>
<dbReference type="PANTHER" id="PTHR43537">
    <property type="entry name" value="TRANSCRIPTIONAL REGULATOR, GNTR FAMILY"/>
    <property type="match status" value="1"/>
</dbReference>
<keyword evidence="1" id="KW-0805">Transcription regulation</keyword>
<feature type="compositionally biased region" description="Low complexity" evidence="4">
    <location>
        <begin position="269"/>
        <end position="281"/>
    </location>
</feature>
<comment type="caution">
    <text evidence="6">The sequence shown here is derived from an EMBL/GenBank/DDBJ whole genome shotgun (WGS) entry which is preliminary data.</text>
</comment>
<dbReference type="InterPro" id="IPR008920">
    <property type="entry name" value="TF_FadR/GntR_C"/>
</dbReference>
<feature type="compositionally biased region" description="Pro residues" evidence="4">
    <location>
        <begin position="282"/>
        <end position="291"/>
    </location>
</feature>
<protein>
    <submittedName>
        <fullName evidence="6">FadR family transcriptional regulator</fullName>
    </submittedName>
</protein>
<dbReference type="InterPro" id="IPR036390">
    <property type="entry name" value="WH_DNA-bd_sf"/>
</dbReference>
<keyword evidence="3" id="KW-0804">Transcription</keyword>
<evidence type="ECO:0000256" key="3">
    <source>
        <dbReference type="ARBA" id="ARBA00023163"/>
    </source>
</evidence>
<dbReference type="InterPro" id="IPR036388">
    <property type="entry name" value="WH-like_DNA-bd_sf"/>
</dbReference>
<gene>
    <name evidence="6" type="ORF">DVZ84_17510</name>
</gene>
<accession>A0A369V5U1</accession>
<feature type="domain" description="HTH gntR-type" evidence="5">
    <location>
        <begin position="7"/>
        <end position="74"/>
    </location>
</feature>
<dbReference type="Proteomes" id="UP000253742">
    <property type="component" value="Unassembled WGS sequence"/>
</dbReference>